<name>A0A392SHL6_9FABA</name>
<accession>A0A392SHL6</accession>
<evidence type="ECO:0000313" key="2">
    <source>
        <dbReference type="Proteomes" id="UP000265520"/>
    </source>
</evidence>
<comment type="caution">
    <text evidence="1">The sequence shown here is derived from an EMBL/GenBank/DDBJ whole genome shotgun (WGS) entry which is preliminary data.</text>
</comment>
<dbReference type="AlphaFoldDB" id="A0A392SHL6"/>
<organism evidence="1 2">
    <name type="scientific">Trifolium medium</name>
    <dbReference type="NCBI Taxonomy" id="97028"/>
    <lineage>
        <taxon>Eukaryota</taxon>
        <taxon>Viridiplantae</taxon>
        <taxon>Streptophyta</taxon>
        <taxon>Embryophyta</taxon>
        <taxon>Tracheophyta</taxon>
        <taxon>Spermatophyta</taxon>
        <taxon>Magnoliopsida</taxon>
        <taxon>eudicotyledons</taxon>
        <taxon>Gunneridae</taxon>
        <taxon>Pentapetalae</taxon>
        <taxon>rosids</taxon>
        <taxon>fabids</taxon>
        <taxon>Fabales</taxon>
        <taxon>Fabaceae</taxon>
        <taxon>Papilionoideae</taxon>
        <taxon>50 kb inversion clade</taxon>
        <taxon>NPAAA clade</taxon>
        <taxon>Hologalegina</taxon>
        <taxon>IRL clade</taxon>
        <taxon>Trifolieae</taxon>
        <taxon>Trifolium</taxon>
    </lineage>
</organism>
<protein>
    <submittedName>
        <fullName evidence="1">Uncharacterized protein</fullName>
    </submittedName>
</protein>
<reference evidence="1 2" key="1">
    <citation type="journal article" date="2018" name="Front. Plant Sci.">
        <title>Red Clover (Trifolium pratense) and Zigzag Clover (T. medium) - A Picture of Genomic Similarities and Differences.</title>
        <authorList>
            <person name="Dluhosova J."/>
            <person name="Istvanek J."/>
            <person name="Nedelnik J."/>
            <person name="Repkova J."/>
        </authorList>
    </citation>
    <scope>NUCLEOTIDE SEQUENCE [LARGE SCALE GENOMIC DNA]</scope>
    <source>
        <strain evidence="2">cv. 10/8</strain>
        <tissue evidence="1">Leaf</tissue>
    </source>
</reference>
<evidence type="ECO:0000313" key="1">
    <source>
        <dbReference type="EMBL" id="MCI47952.1"/>
    </source>
</evidence>
<proteinExistence type="predicted"/>
<dbReference type="Proteomes" id="UP000265520">
    <property type="component" value="Unassembled WGS sequence"/>
</dbReference>
<sequence>MLTPLEEDDLVKELEKDYDGLAWDMNGITPAFCLHKMYKEEEVNSGVDAYKIVTPPLE</sequence>
<dbReference type="EMBL" id="LXQA010379431">
    <property type="protein sequence ID" value="MCI47952.1"/>
    <property type="molecule type" value="Genomic_DNA"/>
</dbReference>
<feature type="non-terminal residue" evidence="1">
    <location>
        <position position="58"/>
    </location>
</feature>
<keyword evidence="2" id="KW-1185">Reference proteome</keyword>